<dbReference type="Proteomes" id="UP000178612">
    <property type="component" value="Unassembled WGS sequence"/>
</dbReference>
<name>A0A1G2T4M1_9BACT</name>
<dbReference type="Pfam" id="PF01230">
    <property type="entry name" value="HIT"/>
    <property type="match status" value="1"/>
</dbReference>
<gene>
    <name evidence="2" type="ORF">A2758_00275</name>
</gene>
<reference evidence="2 3" key="1">
    <citation type="journal article" date="2016" name="Nat. Commun.">
        <title>Thousands of microbial genomes shed light on interconnected biogeochemical processes in an aquifer system.</title>
        <authorList>
            <person name="Anantharaman K."/>
            <person name="Brown C.T."/>
            <person name="Hug L.A."/>
            <person name="Sharon I."/>
            <person name="Castelle C.J."/>
            <person name="Probst A.J."/>
            <person name="Thomas B.C."/>
            <person name="Singh A."/>
            <person name="Wilkins M.J."/>
            <person name="Karaoz U."/>
            <person name="Brodie E.L."/>
            <person name="Williams K.H."/>
            <person name="Hubbard S.S."/>
            <person name="Banfield J.F."/>
        </authorList>
    </citation>
    <scope>NUCLEOTIDE SEQUENCE [LARGE SCALE GENOMIC DNA]</scope>
</reference>
<proteinExistence type="predicted"/>
<dbReference type="InterPro" id="IPR036265">
    <property type="entry name" value="HIT-like_sf"/>
</dbReference>
<organism evidence="2 3">
    <name type="scientific">Candidatus Zambryskibacteria bacterium RIFCSPHIGHO2_01_FULL_49_18</name>
    <dbReference type="NCBI Taxonomy" id="1802740"/>
    <lineage>
        <taxon>Bacteria</taxon>
        <taxon>Candidatus Zambryskiibacteriota</taxon>
    </lineage>
</organism>
<dbReference type="GO" id="GO:0003824">
    <property type="term" value="F:catalytic activity"/>
    <property type="evidence" value="ECO:0007669"/>
    <property type="project" value="InterPro"/>
</dbReference>
<dbReference type="InterPro" id="IPR011146">
    <property type="entry name" value="HIT-like"/>
</dbReference>
<dbReference type="AlphaFoldDB" id="A0A1G2T4M1"/>
<dbReference type="EMBL" id="MHVJ01000011">
    <property type="protein sequence ID" value="OHA91541.1"/>
    <property type="molecule type" value="Genomic_DNA"/>
</dbReference>
<accession>A0A1G2T4M1</accession>
<feature type="domain" description="HIT" evidence="1">
    <location>
        <begin position="65"/>
        <end position="130"/>
    </location>
</feature>
<comment type="caution">
    <text evidence="2">The sequence shown here is derived from an EMBL/GenBank/DDBJ whole genome shotgun (WGS) entry which is preliminary data.</text>
</comment>
<evidence type="ECO:0000259" key="1">
    <source>
        <dbReference type="Pfam" id="PF01230"/>
    </source>
</evidence>
<protein>
    <recommendedName>
        <fullName evidence="1">HIT domain-containing protein</fullName>
    </recommendedName>
</protein>
<sequence length="158" mass="18237">MKNAKMRKDNARTPEQLARMRHLGKSIGCFFCNSNYLKVGASSAIRDGRHWYVKRNDYPYQGSVHHYLIASKKHIAKITNVSAPAWKELLETVRWIERKFKIRGESIFVRSGDMRYTGATLDHLHFHFLVGGLKKKTGTLEDNILVTLGHKSNQRPRS</sequence>
<evidence type="ECO:0000313" key="2">
    <source>
        <dbReference type="EMBL" id="OHA91541.1"/>
    </source>
</evidence>
<dbReference type="SUPFAM" id="SSF54197">
    <property type="entry name" value="HIT-like"/>
    <property type="match status" value="1"/>
</dbReference>
<evidence type="ECO:0000313" key="3">
    <source>
        <dbReference type="Proteomes" id="UP000178612"/>
    </source>
</evidence>
<dbReference type="Gene3D" id="3.30.428.10">
    <property type="entry name" value="HIT-like"/>
    <property type="match status" value="1"/>
</dbReference>